<organism evidence="2 3">
    <name type="scientific">Mycena metata</name>
    <dbReference type="NCBI Taxonomy" id="1033252"/>
    <lineage>
        <taxon>Eukaryota</taxon>
        <taxon>Fungi</taxon>
        <taxon>Dikarya</taxon>
        <taxon>Basidiomycota</taxon>
        <taxon>Agaricomycotina</taxon>
        <taxon>Agaricomycetes</taxon>
        <taxon>Agaricomycetidae</taxon>
        <taxon>Agaricales</taxon>
        <taxon>Marasmiineae</taxon>
        <taxon>Mycenaceae</taxon>
        <taxon>Mycena</taxon>
    </lineage>
</organism>
<protein>
    <submittedName>
        <fullName evidence="2">Uncharacterized protein</fullName>
    </submittedName>
</protein>
<dbReference type="EMBL" id="JARKIB010000249">
    <property type="protein sequence ID" value="KAJ7719682.1"/>
    <property type="molecule type" value="Genomic_DNA"/>
</dbReference>
<dbReference type="Proteomes" id="UP001215598">
    <property type="component" value="Unassembled WGS sequence"/>
</dbReference>
<reference evidence="2" key="1">
    <citation type="submission" date="2023-03" db="EMBL/GenBank/DDBJ databases">
        <title>Massive genome expansion in bonnet fungi (Mycena s.s.) driven by repeated elements and novel gene families across ecological guilds.</title>
        <authorList>
            <consortium name="Lawrence Berkeley National Laboratory"/>
            <person name="Harder C.B."/>
            <person name="Miyauchi S."/>
            <person name="Viragh M."/>
            <person name="Kuo A."/>
            <person name="Thoen E."/>
            <person name="Andreopoulos B."/>
            <person name="Lu D."/>
            <person name="Skrede I."/>
            <person name="Drula E."/>
            <person name="Henrissat B."/>
            <person name="Morin E."/>
            <person name="Kohler A."/>
            <person name="Barry K."/>
            <person name="LaButti K."/>
            <person name="Morin E."/>
            <person name="Salamov A."/>
            <person name="Lipzen A."/>
            <person name="Mereny Z."/>
            <person name="Hegedus B."/>
            <person name="Baldrian P."/>
            <person name="Stursova M."/>
            <person name="Weitz H."/>
            <person name="Taylor A."/>
            <person name="Grigoriev I.V."/>
            <person name="Nagy L.G."/>
            <person name="Martin F."/>
            <person name="Kauserud H."/>
        </authorList>
    </citation>
    <scope>NUCLEOTIDE SEQUENCE</scope>
    <source>
        <strain evidence="2">CBHHK182m</strain>
    </source>
</reference>
<accession>A0AAD7HG48</accession>
<evidence type="ECO:0000256" key="1">
    <source>
        <dbReference type="SAM" id="MobiDB-lite"/>
    </source>
</evidence>
<feature type="region of interest" description="Disordered" evidence="1">
    <location>
        <begin position="173"/>
        <end position="199"/>
    </location>
</feature>
<evidence type="ECO:0000313" key="2">
    <source>
        <dbReference type="EMBL" id="KAJ7719682.1"/>
    </source>
</evidence>
<comment type="caution">
    <text evidence="2">The sequence shown here is derived from an EMBL/GenBank/DDBJ whole genome shotgun (WGS) entry which is preliminary data.</text>
</comment>
<name>A0AAD7HG48_9AGAR</name>
<evidence type="ECO:0000313" key="3">
    <source>
        <dbReference type="Proteomes" id="UP001215598"/>
    </source>
</evidence>
<proteinExistence type="predicted"/>
<feature type="compositionally biased region" description="Basic and acidic residues" evidence="1">
    <location>
        <begin position="173"/>
        <end position="184"/>
    </location>
</feature>
<keyword evidence="3" id="KW-1185">Reference proteome</keyword>
<sequence>ITFCLMNYGYGTNWPLTVYGDPARPIREMLRQMAERCQFQESAVFKVEDISTVPESVVTANLWRQIEGRRKIRLCLPIVIYLLPVEIFSGDGCILSMWDHRHLLPMKGFPIALLPTVSKITLNSCLEYLDERMFENSEHVSSTGIGLPTQHGTTYLRVEEVKRQFGDTAAWKREQDPLKAEGRFPESGGAKPTVVDAISETPALRRKTDCRKARNYYLSSSNGPWE</sequence>
<gene>
    <name evidence="2" type="ORF">B0H16DRAFT_1474823</name>
</gene>
<feature type="non-terminal residue" evidence="2">
    <location>
        <position position="226"/>
    </location>
</feature>
<dbReference type="AlphaFoldDB" id="A0AAD7HG48"/>